<dbReference type="RefSeq" id="XP_033584354.1">
    <property type="nucleotide sequence ID" value="XM_033724726.1"/>
</dbReference>
<sequence length="265" mass="29006">MTVNLSRFSLLRAEVIFNPLYLLGPSLLLLVSIPLATFAVFTTSIAFSALLIRASVVYLELGVALIQSWVFVQTSSTIYKPPRRESSGQTSPRRQRTRRSTGQSSTSSQDPTNPRKLPIKSDSFASLIGNGGSTRDFEGVGGWRVSGEDEDEALWIGMNSRLELPAVLPAHQKKHQRSLTGDGQRRSWSPEAIRLSPVQSRARTPVPIGDASSPEEYFSLQPHKRFSTSSDPVIRTTYDPRRKSVGGSSTSSASSRRTSIKGIGV</sequence>
<dbReference type="AlphaFoldDB" id="A0A6A6Z8N7"/>
<evidence type="ECO:0000313" key="4">
    <source>
        <dbReference type="Proteomes" id="UP000504636"/>
    </source>
</evidence>
<evidence type="ECO:0000256" key="1">
    <source>
        <dbReference type="SAM" id="MobiDB-lite"/>
    </source>
</evidence>
<feature type="compositionally biased region" description="Low complexity" evidence="1">
    <location>
        <begin position="245"/>
        <end position="257"/>
    </location>
</feature>
<name>A0A6A6Z8N7_9PEZI</name>
<proteinExistence type="predicted"/>
<dbReference type="GeneID" id="54465619"/>
<evidence type="ECO:0000313" key="3">
    <source>
        <dbReference type="EMBL" id="KAF2817390.1"/>
    </source>
</evidence>
<dbReference type="OrthoDB" id="4492972at2759"/>
<reference evidence="3 5" key="1">
    <citation type="journal article" date="2020" name="Stud. Mycol.">
        <title>101 Dothideomycetes genomes: a test case for predicting lifestyles and emergence of pathogens.</title>
        <authorList>
            <person name="Haridas S."/>
            <person name="Albert R."/>
            <person name="Binder M."/>
            <person name="Bloem J."/>
            <person name="Labutti K."/>
            <person name="Salamov A."/>
            <person name="Andreopoulos B."/>
            <person name="Baker S."/>
            <person name="Barry K."/>
            <person name="Bills G."/>
            <person name="Bluhm B."/>
            <person name="Cannon C."/>
            <person name="Castanera R."/>
            <person name="Culley D."/>
            <person name="Daum C."/>
            <person name="Ezra D."/>
            <person name="Gonzalez J."/>
            <person name="Henrissat B."/>
            <person name="Kuo A."/>
            <person name="Liang C."/>
            <person name="Lipzen A."/>
            <person name="Lutzoni F."/>
            <person name="Magnuson J."/>
            <person name="Mondo S."/>
            <person name="Nolan M."/>
            <person name="Ohm R."/>
            <person name="Pangilinan J."/>
            <person name="Park H.-J."/>
            <person name="Ramirez L."/>
            <person name="Alfaro M."/>
            <person name="Sun H."/>
            <person name="Tritt A."/>
            <person name="Yoshinaga Y."/>
            <person name="Zwiers L.-H."/>
            <person name="Turgeon B."/>
            <person name="Goodwin S."/>
            <person name="Spatafora J."/>
            <person name="Crous P."/>
            <person name="Grigoriev I."/>
        </authorList>
    </citation>
    <scope>NUCLEOTIDE SEQUENCE</scope>
    <source>
        <strain evidence="3 5">CBS 304.34</strain>
    </source>
</reference>
<gene>
    <name evidence="3 5" type="ORF">BDZ99DRAFT_513635</name>
</gene>
<accession>A0A6A6Z8N7</accession>
<dbReference type="Proteomes" id="UP000504636">
    <property type="component" value="Unplaced"/>
</dbReference>
<feature type="region of interest" description="Disordered" evidence="1">
    <location>
        <begin position="80"/>
        <end position="120"/>
    </location>
</feature>
<evidence type="ECO:0000313" key="5">
    <source>
        <dbReference type="RefSeq" id="XP_033584354.1"/>
    </source>
</evidence>
<dbReference type="EMBL" id="MU003692">
    <property type="protein sequence ID" value="KAF2817390.1"/>
    <property type="molecule type" value="Genomic_DNA"/>
</dbReference>
<keyword evidence="4" id="KW-1185">Reference proteome</keyword>
<keyword evidence="2" id="KW-1133">Transmembrane helix</keyword>
<evidence type="ECO:0000256" key="2">
    <source>
        <dbReference type="SAM" id="Phobius"/>
    </source>
</evidence>
<feature type="compositionally biased region" description="Low complexity" evidence="1">
    <location>
        <begin position="100"/>
        <end position="109"/>
    </location>
</feature>
<protein>
    <submittedName>
        <fullName evidence="3 5">Uncharacterized protein</fullName>
    </submittedName>
</protein>
<keyword evidence="2" id="KW-0472">Membrane</keyword>
<organism evidence="3">
    <name type="scientific">Mytilinidion resinicola</name>
    <dbReference type="NCBI Taxonomy" id="574789"/>
    <lineage>
        <taxon>Eukaryota</taxon>
        <taxon>Fungi</taxon>
        <taxon>Dikarya</taxon>
        <taxon>Ascomycota</taxon>
        <taxon>Pezizomycotina</taxon>
        <taxon>Dothideomycetes</taxon>
        <taxon>Pleosporomycetidae</taxon>
        <taxon>Mytilinidiales</taxon>
        <taxon>Mytilinidiaceae</taxon>
        <taxon>Mytilinidion</taxon>
    </lineage>
</organism>
<reference evidence="5" key="2">
    <citation type="submission" date="2020-04" db="EMBL/GenBank/DDBJ databases">
        <authorList>
            <consortium name="NCBI Genome Project"/>
        </authorList>
    </citation>
    <scope>NUCLEOTIDE SEQUENCE</scope>
    <source>
        <strain evidence="5">CBS 304.34</strain>
    </source>
</reference>
<reference evidence="5" key="3">
    <citation type="submission" date="2025-04" db="UniProtKB">
        <authorList>
            <consortium name="RefSeq"/>
        </authorList>
    </citation>
    <scope>IDENTIFICATION</scope>
    <source>
        <strain evidence="5">CBS 304.34</strain>
    </source>
</reference>
<feature type="transmembrane region" description="Helical" evidence="2">
    <location>
        <begin position="20"/>
        <end position="41"/>
    </location>
</feature>
<feature type="region of interest" description="Disordered" evidence="1">
    <location>
        <begin position="172"/>
        <end position="265"/>
    </location>
</feature>
<keyword evidence="2" id="KW-0812">Transmembrane</keyword>
<feature type="transmembrane region" description="Helical" evidence="2">
    <location>
        <begin position="50"/>
        <end position="72"/>
    </location>
</feature>